<sequence length="29" mass="3300">MLANSNKDKHSRFTNHQQSKEVLNVSSKA</sequence>
<dbReference type="AlphaFoldDB" id="A0A2P2P853"/>
<feature type="region of interest" description="Disordered" evidence="1">
    <location>
        <begin position="1"/>
        <end position="29"/>
    </location>
</feature>
<organism evidence="2">
    <name type="scientific">Rhizophora mucronata</name>
    <name type="common">Asiatic mangrove</name>
    <dbReference type="NCBI Taxonomy" id="61149"/>
    <lineage>
        <taxon>Eukaryota</taxon>
        <taxon>Viridiplantae</taxon>
        <taxon>Streptophyta</taxon>
        <taxon>Embryophyta</taxon>
        <taxon>Tracheophyta</taxon>
        <taxon>Spermatophyta</taxon>
        <taxon>Magnoliopsida</taxon>
        <taxon>eudicotyledons</taxon>
        <taxon>Gunneridae</taxon>
        <taxon>Pentapetalae</taxon>
        <taxon>rosids</taxon>
        <taxon>fabids</taxon>
        <taxon>Malpighiales</taxon>
        <taxon>Rhizophoraceae</taxon>
        <taxon>Rhizophora</taxon>
    </lineage>
</organism>
<protein>
    <submittedName>
        <fullName evidence="2">Uncharacterized protein</fullName>
    </submittedName>
</protein>
<feature type="compositionally biased region" description="Polar residues" evidence="1">
    <location>
        <begin position="14"/>
        <end position="29"/>
    </location>
</feature>
<evidence type="ECO:0000313" key="2">
    <source>
        <dbReference type="EMBL" id="MBX50869.1"/>
    </source>
</evidence>
<evidence type="ECO:0000256" key="1">
    <source>
        <dbReference type="SAM" id="MobiDB-lite"/>
    </source>
</evidence>
<reference evidence="2" key="1">
    <citation type="submission" date="2018-02" db="EMBL/GenBank/DDBJ databases">
        <title>Rhizophora mucronata_Transcriptome.</title>
        <authorList>
            <person name="Meera S.P."/>
            <person name="Sreeshan A."/>
            <person name="Augustine A."/>
        </authorList>
    </citation>
    <scope>NUCLEOTIDE SEQUENCE</scope>
    <source>
        <tissue evidence="2">Leaf</tissue>
    </source>
</reference>
<dbReference type="EMBL" id="GGEC01070385">
    <property type="protein sequence ID" value="MBX50869.1"/>
    <property type="molecule type" value="Transcribed_RNA"/>
</dbReference>
<name>A0A2P2P853_RHIMU</name>
<proteinExistence type="predicted"/>
<accession>A0A2P2P853</accession>